<dbReference type="Proteomes" id="UP000838763">
    <property type="component" value="Unassembled WGS sequence"/>
</dbReference>
<evidence type="ECO:0000256" key="3">
    <source>
        <dbReference type="RuleBase" id="RU367075"/>
    </source>
</evidence>
<dbReference type="GO" id="GO:0015031">
    <property type="term" value="P:protein transport"/>
    <property type="evidence" value="ECO:0007669"/>
    <property type="project" value="UniProtKB-KW"/>
</dbReference>
<dbReference type="GO" id="GO:0034045">
    <property type="term" value="C:phagophore assembly site membrane"/>
    <property type="evidence" value="ECO:0007669"/>
    <property type="project" value="UniProtKB-SubCell"/>
</dbReference>
<dbReference type="AlphaFoldDB" id="A0A9P1H870"/>
<comment type="similarity">
    <text evidence="3">Belongs to the ATG11 family.</text>
</comment>
<accession>A0A9P1H870</accession>
<comment type="subunit">
    <text evidence="3">Homodimer.</text>
</comment>
<keyword evidence="3" id="KW-0813">Transport</keyword>
<dbReference type="PANTHER" id="PTHR13222:SF1">
    <property type="entry name" value="RB1-INDUCIBLE COILED-COIL PROTEIN 1"/>
    <property type="match status" value="1"/>
</dbReference>
<keyword evidence="3" id="KW-0472">Membrane</keyword>
<dbReference type="PANTHER" id="PTHR13222">
    <property type="entry name" value="RB1-INDUCIBLE COILED-COIL"/>
    <property type="match status" value="1"/>
</dbReference>
<dbReference type="GO" id="GO:1903599">
    <property type="term" value="P:positive regulation of autophagy of mitochondrion"/>
    <property type="evidence" value="ECO:0007669"/>
    <property type="project" value="UniProtKB-UniRule"/>
</dbReference>
<comment type="subcellular location">
    <subcellularLocation>
        <location evidence="3">Preautophagosomal structure membrane</location>
        <topology evidence="3">Peripheral membrane protein</topology>
    </subcellularLocation>
    <subcellularLocation>
        <location evidence="3">Vacuole membrane</location>
        <topology evidence="3">Peripheral membrane protein</topology>
    </subcellularLocation>
    <text evidence="3">During pexophagy, accumulates in the vacuolar membrane region, where the peroxisomes contact the vacuole.</text>
</comment>
<dbReference type="InterPro" id="IPR045326">
    <property type="entry name" value="ATG17-like_dom"/>
</dbReference>
<dbReference type="InterPro" id="IPR040040">
    <property type="entry name" value="ATG11"/>
</dbReference>
<evidence type="ECO:0000259" key="4">
    <source>
        <dbReference type="Pfam" id="PF04108"/>
    </source>
</evidence>
<dbReference type="GO" id="GO:0061709">
    <property type="term" value="P:reticulophagy"/>
    <property type="evidence" value="ECO:0007669"/>
    <property type="project" value="TreeGrafter"/>
</dbReference>
<dbReference type="GO" id="GO:0000045">
    <property type="term" value="P:autophagosome assembly"/>
    <property type="evidence" value="ECO:0007669"/>
    <property type="project" value="UniProtKB-UniRule"/>
</dbReference>
<evidence type="ECO:0000313" key="5">
    <source>
        <dbReference type="EMBL" id="CAI4217034.1"/>
    </source>
</evidence>
<dbReference type="GO" id="GO:0000422">
    <property type="term" value="P:autophagy of mitochondrion"/>
    <property type="evidence" value="ECO:0007669"/>
    <property type="project" value="TreeGrafter"/>
</dbReference>
<evidence type="ECO:0000256" key="2">
    <source>
        <dbReference type="ARBA" id="ARBA00023006"/>
    </source>
</evidence>
<dbReference type="Pfam" id="PF04108">
    <property type="entry name" value="ATG17_like"/>
    <property type="match status" value="1"/>
</dbReference>
<keyword evidence="2 3" id="KW-0072">Autophagy</keyword>
<comment type="function">
    <text evidence="3">Involved in cytoplasm to vacuole transport (Cvt), pexophagy, mitophagy and nucleophagy. Recruits mitochondria for their selective degradation via autophagy (mitophagy) during starvation. Works as scaffold proteins that recruit ATG proteins to the pre-autophagosome (PAS), the site of vesicle/autophagosome formation. Required for the Cvt vesicles completion.</text>
</comment>
<protein>
    <recommendedName>
        <fullName evidence="1 3">Autophagy-related protein 11</fullName>
    </recommendedName>
</protein>
<dbReference type="GO" id="GO:0034517">
    <property type="term" value="P:ribophagy"/>
    <property type="evidence" value="ECO:0007669"/>
    <property type="project" value="TreeGrafter"/>
</dbReference>
<keyword evidence="3" id="KW-0926">Vacuole</keyword>
<feature type="domain" description="Autophagy protein ATG17-like" evidence="4">
    <location>
        <begin position="14"/>
        <end position="341"/>
    </location>
</feature>
<keyword evidence="3" id="KW-0653">Protein transport</keyword>
<dbReference type="GO" id="GO:0034727">
    <property type="term" value="P:piecemeal microautophagy of the nucleus"/>
    <property type="evidence" value="ECO:0007669"/>
    <property type="project" value="TreeGrafter"/>
</dbReference>
<comment type="caution">
    <text evidence="5">The sequence shown here is derived from an EMBL/GenBank/DDBJ whole genome shotgun (WGS) entry which is preliminary data.</text>
</comment>
<sequence>MSAWHELYKHRRGWALDVAQECSHMNVTIQERYQEIDAMVKCLDAAVANLEFSIKQIEPKYTELKKWVEPALSEHEQLASNWEAYLGLARAVPVSPQMVKFMTSKEVKPTRASLEDLVDLDTARKAGRLAPTSLRKFTGKAAELDKSAAQMYQSLQQLVNEFDALVGRSALLHSGESAQLQQDIEALAKKIDSDYQLILEDVLQASKTASTHTERLIPSLTKRTNEMSDLVQYATKSRNAIAAESIRLMRSITEVTSLHASVKSQITVLNQAEEDMTTFDYLRLIYQLPYMYASFVIEAVRRREWSDKVKSDSSTLANTMAVFQDEETKRRRKWQKMVGSTYGRDKFDATTLGLEVNLLGEEDAWPSMTKQDIETFIESLRTQNAEPTITEDVVKLLNELKSPTRQQSKRIKAFKNGSIHEAALGISGLLVRG</sequence>
<keyword evidence="6" id="KW-1185">Reference proteome</keyword>
<dbReference type="GO" id="GO:0060090">
    <property type="term" value="F:molecular adaptor activity"/>
    <property type="evidence" value="ECO:0007669"/>
    <property type="project" value="TreeGrafter"/>
</dbReference>
<dbReference type="OrthoDB" id="447953at2759"/>
<dbReference type="GO" id="GO:0019901">
    <property type="term" value="F:protein kinase binding"/>
    <property type="evidence" value="ECO:0007669"/>
    <property type="project" value="TreeGrafter"/>
</dbReference>
<gene>
    <name evidence="5" type="ORF">PPNO1_LOCUS6677</name>
</gene>
<reference evidence="5" key="1">
    <citation type="submission" date="2022-11" db="EMBL/GenBank/DDBJ databases">
        <authorList>
            <person name="Scott C."/>
            <person name="Bruce N."/>
        </authorList>
    </citation>
    <scope>NUCLEOTIDE SEQUENCE</scope>
</reference>
<dbReference type="GO" id="GO:1990316">
    <property type="term" value="C:Atg1/ULK1 kinase complex"/>
    <property type="evidence" value="ECO:0007669"/>
    <property type="project" value="TreeGrafter"/>
</dbReference>
<dbReference type="EMBL" id="CALLCH030000015">
    <property type="protein sequence ID" value="CAI4217034.1"/>
    <property type="molecule type" value="Genomic_DNA"/>
</dbReference>
<evidence type="ECO:0000256" key="1">
    <source>
        <dbReference type="ARBA" id="ARBA00013804"/>
    </source>
</evidence>
<proteinExistence type="inferred from homology"/>
<dbReference type="GO" id="GO:0005774">
    <property type="term" value="C:vacuolar membrane"/>
    <property type="evidence" value="ECO:0007669"/>
    <property type="project" value="UniProtKB-SubCell"/>
</dbReference>
<evidence type="ECO:0000313" key="6">
    <source>
        <dbReference type="Proteomes" id="UP000838763"/>
    </source>
</evidence>
<name>A0A9P1H870_9PEZI</name>
<organism evidence="5 6">
    <name type="scientific">Parascedosporium putredinis</name>
    <dbReference type="NCBI Taxonomy" id="1442378"/>
    <lineage>
        <taxon>Eukaryota</taxon>
        <taxon>Fungi</taxon>
        <taxon>Dikarya</taxon>
        <taxon>Ascomycota</taxon>
        <taxon>Pezizomycotina</taxon>
        <taxon>Sordariomycetes</taxon>
        <taxon>Hypocreomycetidae</taxon>
        <taxon>Microascales</taxon>
        <taxon>Microascaceae</taxon>
        <taxon>Parascedosporium</taxon>
    </lineage>
</organism>